<dbReference type="PANTHER" id="PTHR13003">
    <property type="entry name" value="NUP107-RELATED"/>
    <property type="match status" value="1"/>
</dbReference>
<dbReference type="OrthoDB" id="3098at2759"/>
<keyword evidence="7 9" id="KW-0472">Membrane</keyword>
<dbReference type="AlphaFoldDB" id="A0A482WTF5"/>
<dbReference type="PANTHER" id="PTHR13003:SF2">
    <property type="entry name" value="NUCLEAR PORE COMPLEX PROTEIN NUP107"/>
    <property type="match status" value="1"/>
</dbReference>
<dbReference type="GO" id="GO:0031080">
    <property type="term" value="C:nuclear pore outer ring"/>
    <property type="evidence" value="ECO:0007669"/>
    <property type="project" value="TreeGrafter"/>
</dbReference>
<protein>
    <recommendedName>
        <fullName evidence="9">Nuclear pore complex protein</fullName>
    </recommendedName>
</protein>
<name>A0A482WTF5_LAOST</name>
<comment type="subunit">
    <text evidence="9">Part of the nuclear pore complex (NPC).</text>
</comment>
<dbReference type="FunFam" id="1.10.3450.20:FF:000001">
    <property type="entry name" value="Nuclear pore complex protein"/>
    <property type="match status" value="1"/>
</dbReference>
<evidence type="ECO:0000256" key="9">
    <source>
        <dbReference type="RuleBase" id="RU365072"/>
    </source>
</evidence>
<dbReference type="FunCoup" id="A0A482WTF5">
    <property type="interactions" value="1753"/>
</dbReference>
<dbReference type="GO" id="GO:0000973">
    <property type="term" value="P:post-transcriptional tethering of RNA polymerase II gene DNA at nuclear periphery"/>
    <property type="evidence" value="ECO:0007669"/>
    <property type="project" value="TreeGrafter"/>
</dbReference>
<evidence type="ECO:0000313" key="12">
    <source>
        <dbReference type="Proteomes" id="UP000291343"/>
    </source>
</evidence>
<dbReference type="GO" id="GO:0031965">
    <property type="term" value="C:nuclear membrane"/>
    <property type="evidence" value="ECO:0007669"/>
    <property type="project" value="UniProtKB-SubCell"/>
</dbReference>
<dbReference type="EMBL" id="QKKF02025542">
    <property type="protein sequence ID" value="RZF36814.1"/>
    <property type="molecule type" value="Genomic_DNA"/>
</dbReference>
<keyword evidence="8 9" id="KW-0539">Nucleus</keyword>
<keyword evidence="3" id="KW-0509">mRNA transport</keyword>
<dbReference type="Pfam" id="PF04121">
    <property type="entry name" value="Nup84_Nup100"/>
    <property type="match status" value="1"/>
</dbReference>
<evidence type="ECO:0000256" key="8">
    <source>
        <dbReference type="ARBA" id="ARBA00023242"/>
    </source>
</evidence>
<organism evidence="11 12">
    <name type="scientific">Laodelphax striatellus</name>
    <name type="common">Small brown planthopper</name>
    <name type="synonym">Delphax striatella</name>
    <dbReference type="NCBI Taxonomy" id="195883"/>
    <lineage>
        <taxon>Eukaryota</taxon>
        <taxon>Metazoa</taxon>
        <taxon>Ecdysozoa</taxon>
        <taxon>Arthropoda</taxon>
        <taxon>Hexapoda</taxon>
        <taxon>Insecta</taxon>
        <taxon>Pterygota</taxon>
        <taxon>Neoptera</taxon>
        <taxon>Paraneoptera</taxon>
        <taxon>Hemiptera</taxon>
        <taxon>Auchenorrhyncha</taxon>
        <taxon>Fulgoroidea</taxon>
        <taxon>Delphacidae</taxon>
        <taxon>Criomorphinae</taxon>
        <taxon>Laodelphax</taxon>
    </lineage>
</organism>
<sequence length="585" mass="66603">MMNDELLERSLRLLDETTRTPTSHVFRAPRSAHNSPSFSSSFQPKTRSSHPRKSMVFDSSITLNPGELSRILDGIPDKTTTFRNVQDCDQLYRNFMESAFFLDNPGLSVQVLDTIADFVQNCSDLLALKNGVMNSNDPDIAWLENERNSWNLVLCLYQNRLYPPKDKGDDAMDVMVKNSSEKEVVSNLYLVDNSVKESQQVVDWLEKIAADQYESSSAPKLGHFMDKTVAWENTLHQLQNDNISYASSRHIVTSLDPDAPMRQNRPLHDLDMEDEARLLQQVFTEIRCGRLEKAHALCYHAGQAWRACTLEGWRLHHDPNLDRPAHLDKLPVEGNPNRDIWKLCAWRLADDVRATAVTRAVHGALCGHLQSLVAFCSGSWEDLLWSYTRVMIDVRVEQEIRAYCHRTSRVDMPDAYWNNRLSMEEIFNFLEASSNPKVSEESARPERIVQKLLILNKIPELRYLMADWIQRDSCTPHFTRYLAHLVLILRRVGQSQTGDIGDEILKAYVKVLIGEASDCEVIAYYVASLLPADQVATYAGYLQTIAADAADAERRLTCLRVAEAVHLDVEAITQQVVENIRLVGI</sequence>
<dbReference type="SMR" id="A0A482WTF5"/>
<keyword evidence="4" id="KW-0653">Protein transport</keyword>
<feature type="region of interest" description="Disordered" evidence="10">
    <location>
        <begin position="18"/>
        <end position="53"/>
    </location>
</feature>
<evidence type="ECO:0000256" key="7">
    <source>
        <dbReference type="ARBA" id="ARBA00023136"/>
    </source>
</evidence>
<evidence type="ECO:0000256" key="6">
    <source>
        <dbReference type="ARBA" id="ARBA00023132"/>
    </source>
</evidence>
<dbReference type="Gene3D" id="1.10.3450.20">
    <property type="match status" value="1"/>
</dbReference>
<keyword evidence="2 9" id="KW-0813">Transport</keyword>
<dbReference type="GO" id="GO:0017056">
    <property type="term" value="F:structural constituent of nuclear pore"/>
    <property type="evidence" value="ECO:0007669"/>
    <property type="project" value="UniProtKB-UniRule"/>
</dbReference>
<dbReference type="InParanoid" id="A0A482WTF5"/>
<dbReference type="Proteomes" id="UP000291343">
    <property type="component" value="Unassembled WGS sequence"/>
</dbReference>
<keyword evidence="12" id="KW-1185">Reference proteome</keyword>
<evidence type="ECO:0000256" key="5">
    <source>
        <dbReference type="ARBA" id="ARBA00023010"/>
    </source>
</evidence>
<comment type="similarity">
    <text evidence="1 9">Belongs to the nucleoporin Nup84/Nup107 family.</text>
</comment>
<keyword evidence="5 9" id="KW-0811">Translocation</keyword>
<comment type="function">
    <text evidence="9">Functions as a component of the nuclear pore complex (NPC).</text>
</comment>
<evidence type="ECO:0000256" key="10">
    <source>
        <dbReference type="SAM" id="MobiDB-lite"/>
    </source>
</evidence>
<dbReference type="GO" id="GO:0006606">
    <property type="term" value="P:protein import into nucleus"/>
    <property type="evidence" value="ECO:0007669"/>
    <property type="project" value="TreeGrafter"/>
</dbReference>
<evidence type="ECO:0000256" key="1">
    <source>
        <dbReference type="ARBA" id="ARBA00009510"/>
    </source>
</evidence>
<feature type="compositionally biased region" description="Low complexity" evidence="10">
    <location>
        <begin position="35"/>
        <end position="44"/>
    </location>
</feature>
<reference evidence="11 12" key="1">
    <citation type="journal article" date="2017" name="Gigascience">
        <title>Genome sequence of the small brown planthopper, Laodelphax striatellus.</title>
        <authorList>
            <person name="Zhu J."/>
            <person name="Jiang F."/>
            <person name="Wang X."/>
            <person name="Yang P."/>
            <person name="Bao Y."/>
            <person name="Zhao W."/>
            <person name="Wang W."/>
            <person name="Lu H."/>
            <person name="Wang Q."/>
            <person name="Cui N."/>
            <person name="Li J."/>
            <person name="Chen X."/>
            <person name="Luo L."/>
            <person name="Yu J."/>
            <person name="Kang L."/>
            <person name="Cui F."/>
        </authorList>
    </citation>
    <scope>NUCLEOTIDE SEQUENCE [LARGE SCALE GENOMIC DNA]</scope>
    <source>
        <strain evidence="11">Lst14</strain>
    </source>
</reference>
<comment type="subcellular location">
    <subcellularLocation>
        <location evidence="9">Nucleus</location>
        <location evidence="9">Nuclear pore complex</location>
    </subcellularLocation>
    <subcellularLocation>
        <location evidence="9">Nucleus membrane</location>
    </subcellularLocation>
</comment>
<dbReference type="InterPro" id="IPR007252">
    <property type="entry name" value="Nup84/Nup107"/>
</dbReference>
<comment type="caution">
    <text evidence="11">The sequence shown here is derived from an EMBL/GenBank/DDBJ whole genome shotgun (WGS) entry which is preliminary data.</text>
</comment>
<evidence type="ECO:0000256" key="4">
    <source>
        <dbReference type="ARBA" id="ARBA00022927"/>
    </source>
</evidence>
<dbReference type="STRING" id="195883.A0A482WTF5"/>
<evidence type="ECO:0000256" key="3">
    <source>
        <dbReference type="ARBA" id="ARBA00022816"/>
    </source>
</evidence>
<proteinExistence type="inferred from homology"/>
<evidence type="ECO:0000256" key="2">
    <source>
        <dbReference type="ARBA" id="ARBA00022448"/>
    </source>
</evidence>
<keyword evidence="6 9" id="KW-0906">Nuclear pore complex</keyword>
<dbReference type="GO" id="GO:0006406">
    <property type="term" value="P:mRNA export from nucleus"/>
    <property type="evidence" value="ECO:0007669"/>
    <property type="project" value="TreeGrafter"/>
</dbReference>
<evidence type="ECO:0000313" key="11">
    <source>
        <dbReference type="EMBL" id="RZF36814.1"/>
    </source>
</evidence>
<accession>A0A482WTF5</accession>
<gene>
    <name evidence="11" type="ORF">LSTR_LSTR009740</name>
</gene>